<name>A0A4U0TXR0_9PEZI</name>
<accession>A0A4U0TXR0</accession>
<keyword evidence="2" id="KW-1185">Reference proteome</keyword>
<evidence type="ECO:0000313" key="1">
    <source>
        <dbReference type="EMBL" id="TKA27177.1"/>
    </source>
</evidence>
<sequence length="86" mass="9758">MQEDDTGDVCVYGIVSAILYTVHPPATASVVKHAVAIDEFRLARRTTSAVQRCKRERNRVRMRKPLYSPARGERTKGRASWRLCVV</sequence>
<dbReference type="Proteomes" id="UP000308549">
    <property type="component" value="Unassembled WGS sequence"/>
</dbReference>
<reference evidence="1 2" key="1">
    <citation type="submission" date="2017-03" db="EMBL/GenBank/DDBJ databases">
        <title>Genomes of endolithic fungi from Antarctica.</title>
        <authorList>
            <person name="Coleine C."/>
            <person name="Masonjones S."/>
            <person name="Stajich J.E."/>
        </authorList>
    </citation>
    <scope>NUCLEOTIDE SEQUENCE [LARGE SCALE GENOMIC DNA]</scope>
    <source>
        <strain evidence="1 2">CCFEE 6315</strain>
    </source>
</reference>
<evidence type="ECO:0000313" key="2">
    <source>
        <dbReference type="Proteomes" id="UP000308549"/>
    </source>
</evidence>
<protein>
    <submittedName>
        <fullName evidence="1">Uncharacterized protein</fullName>
    </submittedName>
</protein>
<dbReference type="EMBL" id="NAJL01000024">
    <property type="protein sequence ID" value="TKA27177.1"/>
    <property type="molecule type" value="Genomic_DNA"/>
</dbReference>
<comment type="caution">
    <text evidence="1">The sequence shown here is derived from an EMBL/GenBank/DDBJ whole genome shotgun (WGS) entry which is preliminary data.</text>
</comment>
<dbReference type="AlphaFoldDB" id="A0A4U0TXR0"/>
<proteinExistence type="predicted"/>
<gene>
    <name evidence="1" type="ORF">B0A50_04514</name>
</gene>
<organism evidence="1 2">
    <name type="scientific">Salinomyces thailandicus</name>
    <dbReference type="NCBI Taxonomy" id="706561"/>
    <lineage>
        <taxon>Eukaryota</taxon>
        <taxon>Fungi</taxon>
        <taxon>Dikarya</taxon>
        <taxon>Ascomycota</taxon>
        <taxon>Pezizomycotina</taxon>
        <taxon>Dothideomycetes</taxon>
        <taxon>Dothideomycetidae</taxon>
        <taxon>Mycosphaerellales</taxon>
        <taxon>Teratosphaeriaceae</taxon>
        <taxon>Salinomyces</taxon>
    </lineage>
</organism>